<gene>
    <name evidence="1" type="ORF">BAR1_10250</name>
</gene>
<sequence length="207" mass="23421">MMLPVQALGAESACPTSADLENGIILETTTTQNKRSNIVRKTYQRLNSNVIQMQMAPLKPSGEPETEPQLPALYLYKGLILINPDDVDKYASSGINPQLEGFFPLKTGTSFELKNELPDNSVSTFFIDVFGKTDRLIAGCNYSFYQISWRISIPKSGESISRKFLYNEELEVWLEDPAMFLLNSNLFMLDELKQVRKYTRFSAAQPD</sequence>
<accession>A0A347UHE8</accession>
<dbReference type="EMBL" id="CP032125">
    <property type="protein sequence ID" value="AXX98276.1"/>
    <property type="molecule type" value="Genomic_DNA"/>
</dbReference>
<keyword evidence="2" id="KW-1185">Reference proteome</keyword>
<protein>
    <submittedName>
        <fullName evidence="1">Uncharacterized protein</fullName>
    </submittedName>
</protein>
<proteinExistence type="predicted"/>
<evidence type="ECO:0000313" key="1">
    <source>
        <dbReference type="EMBL" id="AXX98276.1"/>
    </source>
</evidence>
<dbReference type="KEGG" id="pamo:BAR1_10250"/>
<reference evidence="1 2" key="1">
    <citation type="submission" date="2018-09" db="EMBL/GenBank/DDBJ databases">
        <title>Profundibacter amoris BAR1 gen. nov., sp. nov., a new member of the Roseobacter clade isolated at Lokis Castle Vent Field on the Arctic Mid-Oceanic Ridge.</title>
        <authorList>
            <person name="Le Moine Bauer S."/>
            <person name="Sjoeberg A.G."/>
            <person name="L'Haridon S."/>
            <person name="Stokke R."/>
            <person name="Roalkvam I."/>
            <person name="Steen I.H."/>
            <person name="Dahle H."/>
        </authorList>
    </citation>
    <scope>NUCLEOTIDE SEQUENCE [LARGE SCALE GENOMIC DNA]</scope>
    <source>
        <strain evidence="1 2">BAR1</strain>
    </source>
</reference>
<dbReference type="AlphaFoldDB" id="A0A347UHE8"/>
<dbReference type="Proteomes" id="UP000261704">
    <property type="component" value="Chromosome"/>
</dbReference>
<name>A0A347UHE8_9RHOB</name>
<organism evidence="1 2">
    <name type="scientific">Profundibacter amoris</name>
    <dbReference type="NCBI Taxonomy" id="2171755"/>
    <lineage>
        <taxon>Bacteria</taxon>
        <taxon>Pseudomonadati</taxon>
        <taxon>Pseudomonadota</taxon>
        <taxon>Alphaproteobacteria</taxon>
        <taxon>Rhodobacterales</taxon>
        <taxon>Paracoccaceae</taxon>
        <taxon>Profundibacter</taxon>
    </lineage>
</organism>
<evidence type="ECO:0000313" key="2">
    <source>
        <dbReference type="Proteomes" id="UP000261704"/>
    </source>
</evidence>